<evidence type="ECO:0000313" key="3">
    <source>
        <dbReference type="Proteomes" id="UP001454036"/>
    </source>
</evidence>
<evidence type="ECO:0008006" key="4">
    <source>
        <dbReference type="Google" id="ProtNLM"/>
    </source>
</evidence>
<reference evidence="2 3" key="1">
    <citation type="submission" date="2024-01" db="EMBL/GenBank/DDBJ databases">
        <title>The complete chloroplast genome sequence of Lithospermum erythrorhizon: insights into the phylogenetic relationship among Boraginaceae species and the maternal lineages of purple gromwells.</title>
        <authorList>
            <person name="Okada T."/>
            <person name="Watanabe K."/>
        </authorList>
    </citation>
    <scope>NUCLEOTIDE SEQUENCE [LARGE SCALE GENOMIC DNA]</scope>
</reference>
<evidence type="ECO:0000313" key="2">
    <source>
        <dbReference type="EMBL" id="GAA0148913.1"/>
    </source>
</evidence>
<name>A0AAV3PCH4_LITER</name>
<feature type="transmembrane region" description="Helical" evidence="1">
    <location>
        <begin position="42"/>
        <end position="65"/>
    </location>
</feature>
<keyword evidence="1" id="KW-0472">Membrane</keyword>
<keyword evidence="1" id="KW-1133">Transmembrane helix</keyword>
<evidence type="ECO:0000256" key="1">
    <source>
        <dbReference type="SAM" id="Phobius"/>
    </source>
</evidence>
<dbReference type="AlphaFoldDB" id="A0AAV3PCH4"/>
<keyword evidence="1" id="KW-0812">Transmembrane</keyword>
<protein>
    <recommendedName>
        <fullName evidence="4">Copper transporter</fullName>
    </recommendedName>
</protein>
<sequence>MSRSVFVISDYYPPRSVNQQHSSYWASYLMTFFQGWPMIQEFSSYCFSICLVFFLGFAVEICSVLRTKQPPRGVFRAYIWDSLIHGTRMCLGYLIIVAIVSTDYSFLVAAALGHAIGNFMVNVYQYYSNKTEGNTIDTPE</sequence>
<comment type="caution">
    <text evidence="2">The sequence shown here is derived from an EMBL/GenBank/DDBJ whole genome shotgun (WGS) entry which is preliminary data.</text>
</comment>
<dbReference type="EMBL" id="BAABME010001320">
    <property type="protein sequence ID" value="GAA0148913.1"/>
    <property type="molecule type" value="Genomic_DNA"/>
</dbReference>
<gene>
    <name evidence="2" type="ORF">LIER_08224</name>
</gene>
<organism evidence="2 3">
    <name type="scientific">Lithospermum erythrorhizon</name>
    <name type="common">Purple gromwell</name>
    <name type="synonym">Lithospermum officinale var. erythrorhizon</name>
    <dbReference type="NCBI Taxonomy" id="34254"/>
    <lineage>
        <taxon>Eukaryota</taxon>
        <taxon>Viridiplantae</taxon>
        <taxon>Streptophyta</taxon>
        <taxon>Embryophyta</taxon>
        <taxon>Tracheophyta</taxon>
        <taxon>Spermatophyta</taxon>
        <taxon>Magnoliopsida</taxon>
        <taxon>eudicotyledons</taxon>
        <taxon>Gunneridae</taxon>
        <taxon>Pentapetalae</taxon>
        <taxon>asterids</taxon>
        <taxon>lamiids</taxon>
        <taxon>Boraginales</taxon>
        <taxon>Boraginaceae</taxon>
        <taxon>Boraginoideae</taxon>
        <taxon>Lithospermeae</taxon>
        <taxon>Lithospermum</taxon>
    </lineage>
</organism>
<proteinExistence type="predicted"/>
<dbReference type="Proteomes" id="UP001454036">
    <property type="component" value="Unassembled WGS sequence"/>
</dbReference>
<accession>A0AAV3PCH4</accession>
<keyword evidence="3" id="KW-1185">Reference proteome</keyword>